<dbReference type="RefSeq" id="XP_013246135.1">
    <property type="nucleotide sequence ID" value="XM_013390681.1"/>
</dbReference>
<evidence type="ECO:0000256" key="1">
    <source>
        <dbReference type="ARBA" id="ARBA00004141"/>
    </source>
</evidence>
<comment type="caution">
    <text evidence="8">The sequence shown here is derived from an EMBL/GenBank/DDBJ whole genome shotgun (WGS) entry which is preliminary data.</text>
</comment>
<evidence type="ECO:0000313" key="8">
    <source>
        <dbReference type="EMBL" id="KDN53296.1"/>
    </source>
</evidence>
<dbReference type="SUPFAM" id="SSF144091">
    <property type="entry name" value="Rhomboid-like"/>
    <property type="match status" value="1"/>
</dbReference>
<feature type="domain" description="CUE" evidence="7">
    <location>
        <begin position="395"/>
        <end position="433"/>
    </location>
</feature>
<keyword evidence="9" id="KW-1185">Reference proteome</keyword>
<reference evidence="8 9" key="1">
    <citation type="submission" date="2014-05" db="EMBL/GenBank/DDBJ databases">
        <title>Draft genome sequence of a rare smut relative, Tilletiaria anomala UBC 951.</title>
        <authorList>
            <consortium name="DOE Joint Genome Institute"/>
            <person name="Toome M."/>
            <person name="Kuo A."/>
            <person name="Henrissat B."/>
            <person name="Lipzen A."/>
            <person name="Tritt A."/>
            <person name="Yoshinaga Y."/>
            <person name="Zane M."/>
            <person name="Barry K."/>
            <person name="Grigoriev I.V."/>
            <person name="Spatafora J.W."/>
            <person name="Aimea M.C."/>
        </authorList>
    </citation>
    <scope>NUCLEOTIDE SEQUENCE [LARGE SCALE GENOMIC DNA]</scope>
    <source>
        <strain evidence="8 9">UBC 951</strain>
    </source>
</reference>
<comment type="subcellular location">
    <subcellularLocation>
        <location evidence="1">Membrane</location>
        <topology evidence="1">Multi-pass membrane protein</topology>
    </subcellularLocation>
</comment>
<dbReference type="GO" id="GO:0016020">
    <property type="term" value="C:membrane"/>
    <property type="evidence" value="ECO:0007669"/>
    <property type="project" value="UniProtKB-SubCell"/>
</dbReference>
<dbReference type="GeneID" id="25263542"/>
<evidence type="ECO:0000256" key="2">
    <source>
        <dbReference type="ARBA" id="ARBA00022692"/>
    </source>
</evidence>
<keyword evidence="4 6" id="KW-0472">Membrane</keyword>
<dbReference type="OrthoDB" id="272778at2759"/>
<evidence type="ECO:0000256" key="5">
    <source>
        <dbReference type="SAM" id="MobiDB-lite"/>
    </source>
</evidence>
<protein>
    <recommendedName>
        <fullName evidence="7">CUE domain-containing protein</fullName>
    </recommendedName>
</protein>
<feature type="transmembrane region" description="Helical" evidence="6">
    <location>
        <begin position="53"/>
        <end position="75"/>
    </location>
</feature>
<gene>
    <name evidence="8" type="ORF">K437DRAFT_253324</name>
</gene>
<accession>A0A066WHL6</accession>
<evidence type="ECO:0000313" key="9">
    <source>
        <dbReference type="Proteomes" id="UP000027361"/>
    </source>
</evidence>
<dbReference type="EMBL" id="JMSN01000003">
    <property type="protein sequence ID" value="KDN53296.1"/>
    <property type="molecule type" value="Genomic_DNA"/>
</dbReference>
<evidence type="ECO:0000256" key="6">
    <source>
        <dbReference type="SAM" id="Phobius"/>
    </source>
</evidence>
<feature type="region of interest" description="Disordered" evidence="5">
    <location>
        <begin position="261"/>
        <end position="281"/>
    </location>
</feature>
<dbReference type="HOGENOM" id="CLU_612700_0_0_1"/>
<name>A0A066WHL6_TILAU</name>
<evidence type="ECO:0000256" key="3">
    <source>
        <dbReference type="ARBA" id="ARBA00022989"/>
    </source>
</evidence>
<keyword evidence="2 6" id="KW-0812">Transmembrane</keyword>
<proteinExistence type="predicted"/>
<evidence type="ECO:0000259" key="7">
    <source>
        <dbReference type="Pfam" id="PF02845"/>
    </source>
</evidence>
<keyword evidence="3 6" id="KW-1133">Transmembrane helix</keyword>
<organism evidence="8 9">
    <name type="scientific">Tilletiaria anomala (strain ATCC 24038 / CBS 436.72 / UBC 951)</name>
    <dbReference type="NCBI Taxonomy" id="1037660"/>
    <lineage>
        <taxon>Eukaryota</taxon>
        <taxon>Fungi</taxon>
        <taxon>Dikarya</taxon>
        <taxon>Basidiomycota</taxon>
        <taxon>Ustilaginomycotina</taxon>
        <taxon>Exobasidiomycetes</taxon>
        <taxon>Georgefischeriales</taxon>
        <taxon>Tilletiariaceae</taxon>
        <taxon>Tilletiaria</taxon>
    </lineage>
</organism>
<dbReference type="GO" id="GO:0043130">
    <property type="term" value="F:ubiquitin binding"/>
    <property type="evidence" value="ECO:0007669"/>
    <property type="project" value="InterPro"/>
</dbReference>
<sequence>MVAGFAGAPVSKGAIMLVCFSSLLTSTLSWKQYVHLQIVPHLTVYRQYWRIFAHYFCFTDSADLFLGLILIYLCFREQERRLGSTQFFVMLLRIWALHGAILFAILRALVAITNTVLLLDSHAYPVLTHGFATSGPYPITIVVLLHQMQTSPGLWTVQVGPAQFDEKAIQGLLSLLLAFSRSGNVLGSCIAVAITPLCLPWPRGTDGKACSTELRFRRQGGAFARLSASMTSLLSFLLLQRVSRAVVHSLQVAALNLIGNTRKPPRSSRAERRRDPTLSVPAPLPQLSSNFSFNMPRFQIRRPGGAAAQTHANLPDGVQHFLPVTATSGRPPNIAAPDAYDDNARDYVPPAALPDGQLHIEPPPASGIRSIFRNSLPDPVMPRSPSASAVDPPWEQHIAVLQDAFPLQSHESVVQALQESNGSYAQAVERLLSS</sequence>
<dbReference type="Pfam" id="PF02845">
    <property type="entry name" value="CUE"/>
    <property type="match status" value="1"/>
</dbReference>
<dbReference type="InterPro" id="IPR035952">
    <property type="entry name" value="Rhomboid-like_sf"/>
</dbReference>
<dbReference type="InParanoid" id="A0A066WHL6"/>
<dbReference type="InterPro" id="IPR003892">
    <property type="entry name" value="CUE"/>
</dbReference>
<evidence type="ECO:0000256" key="4">
    <source>
        <dbReference type="ARBA" id="ARBA00023136"/>
    </source>
</evidence>
<dbReference type="STRING" id="1037660.A0A066WHL6"/>
<feature type="transmembrane region" description="Helical" evidence="6">
    <location>
        <begin position="87"/>
        <end position="110"/>
    </location>
</feature>
<dbReference type="AlphaFoldDB" id="A0A066WHL6"/>
<dbReference type="Proteomes" id="UP000027361">
    <property type="component" value="Unassembled WGS sequence"/>
</dbReference>